<dbReference type="STRING" id="1810504.PG2T_00635"/>
<dbReference type="AlphaFoldDB" id="A0A1B1YQ07"/>
<dbReference type="Proteomes" id="UP000092952">
    <property type="component" value="Chromosome"/>
</dbReference>
<gene>
    <name evidence="3" type="ORF">PG2T_00635</name>
</gene>
<dbReference type="OrthoDB" id="5781119at2"/>
<dbReference type="PRINTS" id="PR01438">
    <property type="entry name" value="UNVRSLSTRESS"/>
</dbReference>
<dbReference type="Pfam" id="PF00582">
    <property type="entry name" value="Usp"/>
    <property type="match status" value="1"/>
</dbReference>
<keyword evidence="4" id="KW-1185">Reference proteome</keyword>
<protein>
    <recommendedName>
        <fullName evidence="2">UspA domain-containing protein</fullName>
    </recommendedName>
</protein>
<proteinExistence type="inferred from homology"/>
<dbReference type="SUPFAM" id="SSF52402">
    <property type="entry name" value="Adenine nucleotide alpha hydrolases-like"/>
    <property type="match status" value="1"/>
</dbReference>
<dbReference type="InParanoid" id="A0A1B1YQ07"/>
<dbReference type="InterPro" id="IPR014729">
    <property type="entry name" value="Rossmann-like_a/b/a_fold"/>
</dbReference>
<evidence type="ECO:0000256" key="1">
    <source>
        <dbReference type="ARBA" id="ARBA00008791"/>
    </source>
</evidence>
<dbReference type="InterPro" id="IPR006015">
    <property type="entry name" value="Universal_stress_UspA"/>
</dbReference>
<comment type="similarity">
    <text evidence="1">Belongs to the universal stress protein A family.</text>
</comment>
<dbReference type="EMBL" id="CP014671">
    <property type="protein sequence ID" value="ANX02845.1"/>
    <property type="molecule type" value="Genomic_DNA"/>
</dbReference>
<dbReference type="PANTHER" id="PTHR46268:SF6">
    <property type="entry name" value="UNIVERSAL STRESS PROTEIN UP12"/>
    <property type="match status" value="1"/>
</dbReference>
<dbReference type="InterPro" id="IPR006016">
    <property type="entry name" value="UspA"/>
</dbReference>
<dbReference type="CDD" id="cd00293">
    <property type="entry name" value="USP-like"/>
    <property type="match status" value="1"/>
</dbReference>
<feature type="domain" description="UspA" evidence="2">
    <location>
        <begin position="8"/>
        <end position="143"/>
    </location>
</feature>
<evidence type="ECO:0000313" key="4">
    <source>
        <dbReference type="Proteomes" id="UP000092952"/>
    </source>
</evidence>
<dbReference type="RefSeq" id="WP_068802359.1">
    <property type="nucleotide sequence ID" value="NZ_CP014671.1"/>
</dbReference>
<evidence type="ECO:0000313" key="3">
    <source>
        <dbReference type="EMBL" id="ANX02845.1"/>
    </source>
</evidence>
<dbReference type="KEGG" id="gbi:PG2T_00635"/>
<evidence type="ECO:0000259" key="2">
    <source>
        <dbReference type="Pfam" id="PF00582"/>
    </source>
</evidence>
<accession>A0A1B1YQ07</accession>
<organism evidence="3 4">
    <name type="scientific">Immundisolibacter cernigliae</name>
    <dbReference type="NCBI Taxonomy" id="1810504"/>
    <lineage>
        <taxon>Bacteria</taxon>
        <taxon>Pseudomonadati</taxon>
        <taxon>Pseudomonadota</taxon>
        <taxon>Gammaproteobacteria</taxon>
        <taxon>Immundisolibacterales</taxon>
        <taxon>Immundisolibacteraceae</taxon>
        <taxon>Immundisolibacter</taxon>
    </lineage>
</organism>
<name>A0A1B1YQ07_9GAMM</name>
<dbReference type="Gene3D" id="3.40.50.620">
    <property type="entry name" value="HUPs"/>
    <property type="match status" value="1"/>
</dbReference>
<sequence length="147" mass="15949">MHNSLAPKTIMVPLTAERPARLALRAAGQMARELGCRLILAYVSPEPGHMEQVGFRLESLDQIRDRLEGALGVIIEEEFGDLPHEAVARVDDPGDGILALAREHGVDLIVLETRPRSLLERVFVPSVAAKVVHHAPCAVLVLPAAMT</sequence>
<dbReference type="PANTHER" id="PTHR46268">
    <property type="entry name" value="STRESS RESPONSE PROTEIN NHAX"/>
    <property type="match status" value="1"/>
</dbReference>
<reference evidence="4" key="1">
    <citation type="submission" date="2016-03" db="EMBL/GenBank/DDBJ databases">
        <title>Complete genome sequence of Solimmundus cernigliae, representing a novel lineage of polycyclic aromatic hydrocarbon degraders within the Gammaproteobacteria.</title>
        <authorList>
            <person name="Singleton D.R."/>
            <person name="Dickey A.N."/>
            <person name="Scholl E.H."/>
            <person name="Wright F.A."/>
            <person name="Aitken M.D."/>
        </authorList>
    </citation>
    <scope>NUCLEOTIDE SEQUENCE [LARGE SCALE GENOMIC DNA]</scope>
    <source>
        <strain evidence="4">TR3.2</strain>
    </source>
</reference>